<organism evidence="1 2">
    <name type="scientific">Actinomadura adrarensis</name>
    <dbReference type="NCBI Taxonomy" id="1819600"/>
    <lineage>
        <taxon>Bacteria</taxon>
        <taxon>Bacillati</taxon>
        <taxon>Actinomycetota</taxon>
        <taxon>Actinomycetes</taxon>
        <taxon>Streptosporangiales</taxon>
        <taxon>Thermomonosporaceae</taxon>
        <taxon>Actinomadura</taxon>
    </lineage>
</organism>
<reference evidence="2" key="1">
    <citation type="journal article" date="2019" name="Int. J. Syst. Evol. Microbiol.">
        <title>The Global Catalogue of Microorganisms (GCM) 10K type strain sequencing project: providing services to taxonomists for standard genome sequencing and annotation.</title>
        <authorList>
            <consortium name="The Broad Institute Genomics Platform"/>
            <consortium name="The Broad Institute Genome Sequencing Center for Infectious Disease"/>
            <person name="Wu L."/>
            <person name="Ma J."/>
        </authorList>
    </citation>
    <scope>NUCLEOTIDE SEQUENCE [LARGE SCALE GENOMIC DNA]</scope>
    <source>
        <strain evidence="2">JCM 31696</strain>
    </source>
</reference>
<keyword evidence="2" id="KW-1185">Reference proteome</keyword>
<gene>
    <name evidence="1" type="ORF">ACFQ07_22550</name>
</gene>
<protein>
    <submittedName>
        <fullName evidence="1">Uncharacterized protein</fullName>
    </submittedName>
</protein>
<dbReference type="EMBL" id="JBHTIR010003332">
    <property type="protein sequence ID" value="MFD0855039.1"/>
    <property type="molecule type" value="Genomic_DNA"/>
</dbReference>
<dbReference type="Proteomes" id="UP001597083">
    <property type="component" value="Unassembled WGS sequence"/>
</dbReference>
<accession>A0ABW3CM19</accession>
<evidence type="ECO:0000313" key="2">
    <source>
        <dbReference type="Proteomes" id="UP001597083"/>
    </source>
</evidence>
<evidence type="ECO:0000313" key="1">
    <source>
        <dbReference type="EMBL" id="MFD0855039.1"/>
    </source>
</evidence>
<proteinExistence type="predicted"/>
<feature type="non-terminal residue" evidence="1">
    <location>
        <position position="91"/>
    </location>
</feature>
<sequence length="91" mass="10305">MSETLADLVGCEDVLMFVNAAITSTGQREFHHEEGGQRLSLDFLHSYMLANYRDMYTAALALNINDHNAALIVRNLLVEPPAVDDRERRRT</sequence>
<comment type="caution">
    <text evidence="1">The sequence shown here is derived from an EMBL/GenBank/DDBJ whole genome shotgun (WGS) entry which is preliminary data.</text>
</comment>
<name>A0ABW3CM19_9ACTN</name>